<dbReference type="AlphaFoldDB" id="C6DID8"/>
<evidence type="ECO:0000313" key="1">
    <source>
        <dbReference type="EMBL" id="ACT15132.1"/>
    </source>
</evidence>
<dbReference type="HOGENOM" id="CLU_1287865_0_0_6"/>
<name>C6DID8_PECCP</name>
<protein>
    <submittedName>
        <fullName evidence="1">Uncharacterized protein</fullName>
    </submittedName>
</protein>
<sequence length="214" mass="24397">MSKQDYETIGRYTYSRMARIADDKYEVINKIHYANSNSKEYIDIINQIIKDASHLCRGEIFSVDDLFFQYSGPHKDIVNDCRGFVDMLCFKHRAEEDYCRRMACLIVSLASQSDFQSAQSAYMFFSFTSSNIASLIDAPARLGANGGRPSNRHKMEALEFAKTKWGQIPGTSISAVSTLVKTHLESKYTDAPRTPTIKKWLTDAKIKPTKKDEY</sequence>
<dbReference type="RefSeq" id="WP_015842205.1">
    <property type="nucleotide sequence ID" value="NC_012917.1"/>
</dbReference>
<reference evidence="1 2" key="1">
    <citation type="submission" date="2009-07" db="EMBL/GenBank/DDBJ databases">
        <title>Complete sequence of Pectobacterium carotovorum subsp. carotovorum PC1.</title>
        <authorList>
            <consortium name="US DOE Joint Genome Institute"/>
            <person name="Lucas S."/>
            <person name="Copeland A."/>
            <person name="Lapidus A."/>
            <person name="Glavina del Rio T."/>
            <person name="Tice H."/>
            <person name="Bruce D."/>
            <person name="Goodwin L."/>
            <person name="Pitluck S."/>
            <person name="Munk A.C."/>
            <person name="Brettin T."/>
            <person name="Detter J.C."/>
            <person name="Han C."/>
            <person name="Tapia R."/>
            <person name="Larimer F."/>
            <person name="Land M."/>
            <person name="Hauser L."/>
            <person name="Kyrpides N."/>
            <person name="Mikhailova N."/>
            <person name="Balakrishnan V."/>
            <person name="Glasner J."/>
            <person name="Perna N.T."/>
        </authorList>
    </citation>
    <scope>NUCLEOTIDE SEQUENCE [LARGE SCALE GENOMIC DNA]</scope>
    <source>
        <strain evidence="1 2">PC1</strain>
    </source>
</reference>
<dbReference type="STRING" id="561230.PC1_4118"/>
<proteinExistence type="predicted"/>
<evidence type="ECO:0000313" key="2">
    <source>
        <dbReference type="Proteomes" id="UP000002736"/>
    </source>
</evidence>
<dbReference type="OrthoDB" id="9997637at2"/>
<dbReference type="KEGG" id="pct:PC1_4118"/>
<accession>C6DID8</accession>
<dbReference type="Proteomes" id="UP000002736">
    <property type="component" value="Chromosome"/>
</dbReference>
<dbReference type="EMBL" id="CP001657">
    <property type="protein sequence ID" value="ACT15132.1"/>
    <property type="molecule type" value="Genomic_DNA"/>
</dbReference>
<gene>
    <name evidence="1" type="ordered locus">PC1_4118</name>
</gene>
<organism evidence="1 2">
    <name type="scientific">Pectobacterium carotovorum subsp. carotovorum (strain PC1)</name>
    <dbReference type="NCBI Taxonomy" id="561230"/>
    <lineage>
        <taxon>Bacteria</taxon>
        <taxon>Pseudomonadati</taxon>
        <taxon>Pseudomonadota</taxon>
        <taxon>Gammaproteobacteria</taxon>
        <taxon>Enterobacterales</taxon>
        <taxon>Pectobacteriaceae</taxon>
        <taxon>Pectobacterium</taxon>
    </lineage>
</organism>